<evidence type="ECO:0000259" key="1">
    <source>
        <dbReference type="Pfam" id="PF13962"/>
    </source>
</evidence>
<dbReference type="AlphaFoldDB" id="D7SSV0"/>
<dbReference type="PaxDb" id="29760-VIT_00s0256g00040.t01"/>
<dbReference type="InParanoid" id="D7SSV0"/>
<keyword evidence="3" id="KW-1185">Reference proteome</keyword>
<proteinExistence type="predicted"/>
<protein>
    <recommendedName>
        <fullName evidence="1">PGG domain-containing protein</fullName>
    </recommendedName>
</protein>
<evidence type="ECO:0000313" key="2">
    <source>
        <dbReference type="EMBL" id="CBI18734.3"/>
    </source>
</evidence>
<dbReference type="InterPro" id="IPR026961">
    <property type="entry name" value="PGG_dom"/>
</dbReference>
<organism evidence="2 3">
    <name type="scientific">Vitis vinifera</name>
    <name type="common">Grape</name>
    <dbReference type="NCBI Taxonomy" id="29760"/>
    <lineage>
        <taxon>Eukaryota</taxon>
        <taxon>Viridiplantae</taxon>
        <taxon>Streptophyta</taxon>
        <taxon>Embryophyta</taxon>
        <taxon>Tracheophyta</taxon>
        <taxon>Spermatophyta</taxon>
        <taxon>Magnoliopsida</taxon>
        <taxon>eudicotyledons</taxon>
        <taxon>Gunneridae</taxon>
        <taxon>Pentapetalae</taxon>
        <taxon>rosids</taxon>
        <taxon>Vitales</taxon>
        <taxon>Vitaceae</taxon>
        <taxon>Viteae</taxon>
        <taxon>Vitis</taxon>
    </lineage>
</organism>
<dbReference type="HOGENOM" id="CLU_2872248_0_0_1"/>
<dbReference type="Pfam" id="PF13962">
    <property type="entry name" value="PGG"/>
    <property type="match status" value="1"/>
</dbReference>
<sequence length="64" mass="6998">MAVLIATVAFAAAYTIPGGPNQSTVTRLQEVSSSKVDARFYVFDPFRVDDDGGIWCNSHPYDTK</sequence>
<reference evidence="3" key="1">
    <citation type="journal article" date="2007" name="Nature">
        <title>The grapevine genome sequence suggests ancestral hexaploidization in major angiosperm phyla.</title>
        <authorList>
            <consortium name="The French-Italian Public Consortium for Grapevine Genome Characterization."/>
            <person name="Jaillon O."/>
            <person name="Aury J.-M."/>
            <person name="Noel B."/>
            <person name="Policriti A."/>
            <person name="Clepet C."/>
            <person name="Casagrande A."/>
            <person name="Choisne N."/>
            <person name="Aubourg S."/>
            <person name="Vitulo N."/>
            <person name="Jubin C."/>
            <person name="Vezzi A."/>
            <person name="Legeai F."/>
            <person name="Hugueney P."/>
            <person name="Dasilva C."/>
            <person name="Horner D."/>
            <person name="Mica E."/>
            <person name="Jublot D."/>
            <person name="Poulain J."/>
            <person name="Bruyere C."/>
            <person name="Billault A."/>
            <person name="Segurens B."/>
            <person name="Gouyvenoux M."/>
            <person name="Ugarte E."/>
            <person name="Cattonaro F."/>
            <person name="Anthouard V."/>
            <person name="Vico V."/>
            <person name="Del Fabbro C."/>
            <person name="Alaux M."/>
            <person name="Di Gaspero G."/>
            <person name="Dumas V."/>
            <person name="Felice N."/>
            <person name="Paillard S."/>
            <person name="Juman I."/>
            <person name="Moroldo M."/>
            <person name="Scalabrin S."/>
            <person name="Canaguier A."/>
            <person name="Le Clainche I."/>
            <person name="Malacrida G."/>
            <person name="Durand E."/>
            <person name="Pesole G."/>
            <person name="Laucou V."/>
            <person name="Chatelet P."/>
            <person name="Merdinoglu D."/>
            <person name="Delledonne M."/>
            <person name="Pezzotti M."/>
            <person name="Lecharny A."/>
            <person name="Scarpelli C."/>
            <person name="Artiguenave F."/>
            <person name="Pe M.E."/>
            <person name="Valle G."/>
            <person name="Morgante M."/>
            <person name="Caboche M."/>
            <person name="Adam-Blondon A.-F."/>
            <person name="Weissenbach J."/>
            <person name="Quetier F."/>
            <person name="Wincker P."/>
        </authorList>
    </citation>
    <scope>NUCLEOTIDE SEQUENCE [LARGE SCALE GENOMIC DNA]</scope>
    <source>
        <strain evidence="3">cv. Pinot noir / PN40024</strain>
    </source>
</reference>
<dbReference type="EMBL" id="FN594990">
    <property type="protein sequence ID" value="CBI18734.3"/>
    <property type="molecule type" value="Genomic_DNA"/>
</dbReference>
<dbReference type="Proteomes" id="UP000009183">
    <property type="component" value="Unassembled WGS sequence, unordered"/>
</dbReference>
<evidence type="ECO:0000313" key="3">
    <source>
        <dbReference type="Proteomes" id="UP000009183"/>
    </source>
</evidence>
<accession>D7SSV0</accession>
<gene>
    <name evidence="2" type="ORF">VIT_00s0256g00040</name>
</gene>
<name>D7SSV0_VITVI</name>
<feature type="domain" description="PGG" evidence="1">
    <location>
        <begin position="1"/>
        <end position="43"/>
    </location>
</feature>